<organism evidence="2 3">
    <name type="scientific">Escallonia herrerae</name>
    <dbReference type="NCBI Taxonomy" id="1293975"/>
    <lineage>
        <taxon>Eukaryota</taxon>
        <taxon>Viridiplantae</taxon>
        <taxon>Streptophyta</taxon>
        <taxon>Embryophyta</taxon>
        <taxon>Tracheophyta</taxon>
        <taxon>Spermatophyta</taxon>
        <taxon>Magnoliopsida</taxon>
        <taxon>eudicotyledons</taxon>
        <taxon>Gunneridae</taxon>
        <taxon>Pentapetalae</taxon>
        <taxon>asterids</taxon>
        <taxon>campanulids</taxon>
        <taxon>Escalloniales</taxon>
        <taxon>Escalloniaceae</taxon>
        <taxon>Escallonia</taxon>
    </lineage>
</organism>
<dbReference type="AlphaFoldDB" id="A0AA88V2U3"/>
<gene>
    <name evidence="2" type="ORF">RJ639_022424</name>
</gene>
<dbReference type="InterPro" id="IPR029058">
    <property type="entry name" value="AB_hydrolase_fold"/>
</dbReference>
<evidence type="ECO:0000259" key="1">
    <source>
        <dbReference type="Pfam" id="PF03959"/>
    </source>
</evidence>
<proteinExistence type="predicted"/>
<dbReference type="Gene3D" id="3.40.50.1820">
    <property type="entry name" value="alpha/beta hydrolase"/>
    <property type="match status" value="2"/>
</dbReference>
<dbReference type="Pfam" id="PF03959">
    <property type="entry name" value="FSH1"/>
    <property type="match status" value="2"/>
</dbReference>
<dbReference type="EMBL" id="JAVXUP010002963">
    <property type="protein sequence ID" value="KAK3000640.1"/>
    <property type="molecule type" value="Genomic_DNA"/>
</dbReference>
<name>A0AA88V2U3_9ASTE</name>
<dbReference type="PANTHER" id="PTHR22778">
    <property type="entry name" value="OVARIAN CANCER GENE-2 PROTEIN-RELATED"/>
    <property type="match status" value="1"/>
</dbReference>
<evidence type="ECO:0000313" key="3">
    <source>
        <dbReference type="Proteomes" id="UP001188597"/>
    </source>
</evidence>
<reference evidence="2" key="1">
    <citation type="submission" date="2022-12" db="EMBL/GenBank/DDBJ databases">
        <title>Draft genome assemblies for two species of Escallonia (Escalloniales).</title>
        <authorList>
            <person name="Chanderbali A."/>
            <person name="Dervinis C."/>
            <person name="Anghel I."/>
            <person name="Soltis D."/>
            <person name="Soltis P."/>
            <person name="Zapata F."/>
        </authorList>
    </citation>
    <scope>NUCLEOTIDE SEQUENCE</scope>
    <source>
        <strain evidence="2">UCBG64.0493</strain>
        <tissue evidence="2">Leaf</tissue>
    </source>
</reference>
<protein>
    <recommendedName>
        <fullName evidence="1">Serine hydrolase domain-containing protein</fullName>
    </recommendedName>
</protein>
<keyword evidence="3" id="KW-1185">Reference proteome</keyword>
<sequence length="248" mass="27693">MASNIARELDLDFLDGPYPALGKSDVEGIYDPPYYEWFQANQDYTEYQHFEECLDYLEDYMIKHGPFDGLLGFSQDFTEFKNFDETIAYIEDCMVKLGPFDGLLGFSQGVSLTKVDKIKFVIIIAGGKLGGSKFSAPEPAKNALSSPIECSSLHFIGKSSCIVSVLIILGGTPIPEKDFAEPSGIELLGSYVNPFVIYHQEGHLVPKLDDEGLKVMFSFLEKIQGLCRGGIHWRLRRITQLLSQNIIA</sequence>
<evidence type="ECO:0000313" key="2">
    <source>
        <dbReference type="EMBL" id="KAK3000640.1"/>
    </source>
</evidence>
<feature type="domain" description="Serine hydrolase" evidence="1">
    <location>
        <begin position="7"/>
        <end position="75"/>
    </location>
</feature>
<dbReference type="InterPro" id="IPR005645">
    <property type="entry name" value="FSH-like_dom"/>
</dbReference>
<feature type="domain" description="Serine hydrolase" evidence="1">
    <location>
        <begin position="77"/>
        <end position="210"/>
    </location>
</feature>
<comment type="caution">
    <text evidence="2">The sequence shown here is derived from an EMBL/GenBank/DDBJ whole genome shotgun (WGS) entry which is preliminary data.</text>
</comment>
<accession>A0AA88V2U3</accession>
<dbReference type="Proteomes" id="UP001188597">
    <property type="component" value="Unassembled WGS sequence"/>
</dbReference>
<dbReference type="PANTHER" id="PTHR22778:SF52">
    <property type="entry name" value="SERINE HYDROLASE FSH DOMAIN-CONTAINING PROTEIN"/>
    <property type="match status" value="1"/>
</dbReference>